<organism evidence="1 2">
    <name type="scientific">Chitinophaga cymbidii</name>
    <dbReference type="NCBI Taxonomy" id="1096750"/>
    <lineage>
        <taxon>Bacteria</taxon>
        <taxon>Pseudomonadati</taxon>
        <taxon>Bacteroidota</taxon>
        <taxon>Chitinophagia</taxon>
        <taxon>Chitinophagales</taxon>
        <taxon>Chitinophagaceae</taxon>
        <taxon>Chitinophaga</taxon>
    </lineage>
</organism>
<dbReference type="OrthoDB" id="5914937at2"/>
<dbReference type="EMBL" id="BKAU01000005">
    <property type="protein sequence ID" value="GEP97550.1"/>
    <property type="molecule type" value="Genomic_DNA"/>
</dbReference>
<protein>
    <submittedName>
        <fullName evidence="1">Uncharacterized protein</fullName>
    </submittedName>
</protein>
<dbReference type="RefSeq" id="WP_146865251.1">
    <property type="nucleotide sequence ID" value="NZ_BKAU01000005.1"/>
</dbReference>
<dbReference type="AlphaFoldDB" id="A0A512RPC9"/>
<comment type="caution">
    <text evidence="1">The sequence shown here is derived from an EMBL/GenBank/DDBJ whole genome shotgun (WGS) entry which is preliminary data.</text>
</comment>
<sequence length="275" mass="29863">MNISAVRWNGWDAVRCSTDTCELIAGISAGPRILSLRYRGGDNLLYVDDKDFRVGDWRIYGGHRFTTAPENDASYFPDNAPCKVTISDAALKITAPQRPDGIRLSLIITAGEEGFDIEHVLAYHGAEVWEGALWAITCVPRSALLEAGRLAHSSLLAQDACIAEAVHFWPGTDPGNWEFTGGRVNIKAGDFRAKAGWYMEHPELSAIQPAGALSIKSPAAPPADVHVDNGCNVEVFVCADFTELETLSCKLSVQPGASARHYQQWRLSSSPAANH</sequence>
<evidence type="ECO:0000313" key="2">
    <source>
        <dbReference type="Proteomes" id="UP000321436"/>
    </source>
</evidence>
<dbReference type="Proteomes" id="UP000321436">
    <property type="component" value="Unassembled WGS sequence"/>
</dbReference>
<proteinExistence type="predicted"/>
<reference evidence="1 2" key="1">
    <citation type="submission" date="2019-07" db="EMBL/GenBank/DDBJ databases">
        <title>Whole genome shotgun sequence of Chitinophaga cymbidii NBRC 109752.</title>
        <authorList>
            <person name="Hosoyama A."/>
            <person name="Uohara A."/>
            <person name="Ohji S."/>
            <person name="Ichikawa N."/>
        </authorList>
    </citation>
    <scope>NUCLEOTIDE SEQUENCE [LARGE SCALE GENOMIC DNA]</scope>
    <source>
        <strain evidence="1 2">NBRC 109752</strain>
    </source>
</reference>
<keyword evidence="2" id="KW-1185">Reference proteome</keyword>
<gene>
    <name evidence="1" type="ORF">CCY01nite_38100</name>
</gene>
<accession>A0A512RPC9</accession>
<name>A0A512RPC9_9BACT</name>
<evidence type="ECO:0000313" key="1">
    <source>
        <dbReference type="EMBL" id="GEP97550.1"/>
    </source>
</evidence>